<dbReference type="Pfam" id="PF01729">
    <property type="entry name" value="QRPTase_C"/>
    <property type="match status" value="1"/>
</dbReference>
<dbReference type="RefSeq" id="WP_189484067.1">
    <property type="nucleotide sequence ID" value="NZ_BMYR01000015.1"/>
</dbReference>
<evidence type="ECO:0000256" key="7">
    <source>
        <dbReference type="ARBA" id="ARBA00022679"/>
    </source>
</evidence>
<dbReference type="EMBL" id="BMYR01000015">
    <property type="protein sequence ID" value="GGW71968.1"/>
    <property type="molecule type" value="Genomic_DNA"/>
</dbReference>
<dbReference type="InterPro" id="IPR037128">
    <property type="entry name" value="Quinolinate_PRibosylTase_N_sf"/>
</dbReference>
<evidence type="ECO:0000256" key="4">
    <source>
        <dbReference type="ARBA" id="ARBA00011944"/>
    </source>
</evidence>
<dbReference type="CDD" id="cd01572">
    <property type="entry name" value="QPRTase"/>
    <property type="match status" value="1"/>
</dbReference>
<keyword evidence="13" id="KW-1185">Reference proteome</keyword>
<evidence type="ECO:0000313" key="12">
    <source>
        <dbReference type="EMBL" id="GGW71968.1"/>
    </source>
</evidence>
<dbReference type="InterPro" id="IPR004393">
    <property type="entry name" value="NadC"/>
</dbReference>
<sequence>MTNPAMPYQHPFFADEMRRAVAAALAEDLGFQSLALGDITASLIPASQQASATIITREEGVICGTGFVDEVFTQLTHAAANNGANAVVIHWHVADGDRVAANSLLCTLTGPAGVLLTGERSALNFLQLLSGTATTTAHYVQYLHGSKTQLLDTRKTLPGLRFAQKYAVSCGGGANHRFGLFDAFLIKENHIAAAGSIAAAVQTARTNFPGKPIEVEVEHLDELTQALNAQADIIMLDNFSLADIQQAVTLNAGRAKLEVSGNITSERLAELAATGVDFISSGALTKHVQALDLSMRLLSRS</sequence>
<dbReference type="InterPro" id="IPR002638">
    <property type="entry name" value="Quinolinate_PRibosylTrfase_C"/>
</dbReference>
<keyword evidence="5" id="KW-0662">Pyridine nucleotide biosynthesis</keyword>
<evidence type="ECO:0000256" key="9">
    <source>
        <dbReference type="PIRNR" id="PIRNR006250"/>
    </source>
</evidence>
<evidence type="ECO:0000256" key="8">
    <source>
        <dbReference type="ARBA" id="ARBA00033102"/>
    </source>
</evidence>
<evidence type="ECO:0000256" key="1">
    <source>
        <dbReference type="ARBA" id="ARBA00003237"/>
    </source>
</evidence>
<dbReference type="Gene3D" id="3.90.1170.20">
    <property type="entry name" value="Quinolinate phosphoribosyl transferase, N-terminal domain"/>
    <property type="match status" value="1"/>
</dbReference>
<gene>
    <name evidence="12" type="primary">nadC</name>
    <name evidence="12" type="ORF">GCM10008111_30110</name>
</gene>
<dbReference type="InterPro" id="IPR022412">
    <property type="entry name" value="Quinolinate_PRibosylTrfase_N"/>
</dbReference>
<comment type="pathway">
    <text evidence="2">Cofactor biosynthesis; NAD(+) biosynthesis; nicotinate D-ribonucleotide from quinolinate: step 1/1.</text>
</comment>
<comment type="function">
    <text evidence="1">Involved in the catabolism of quinolinic acid (QA).</text>
</comment>
<evidence type="ECO:0000256" key="6">
    <source>
        <dbReference type="ARBA" id="ARBA00022676"/>
    </source>
</evidence>
<dbReference type="NCBIfam" id="TIGR00078">
    <property type="entry name" value="nadC"/>
    <property type="match status" value="1"/>
</dbReference>
<comment type="caution">
    <text evidence="12">The sequence shown here is derived from an EMBL/GenBank/DDBJ whole genome shotgun (WGS) entry which is preliminary data.</text>
</comment>
<evidence type="ECO:0000259" key="10">
    <source>
        <dbReference type="Pfam" id="PF01729"/>
    </source>
</evidence>
<keyword evidence="6 9" id="KW-0328">Glycosyltransferase</keyword>
<evidence type="ECO:0000259" key="11">
    <source>
        <dbReference type="Pfam" id="PF02749"/>
    </source>
</evidence>
<dbReference type="SUPFAM" id="SSF54675">
    <property type="entry name" value="Nicotinate/Quinolinate PRTase N-terminal domain-like"/>
    <property type="match status" value="1"/>
</dbReference>
<comment type="similarity">
    <text evidence="3 9">Belongs to the NadC/ModD family.</text>
</comment>
<dbReference type="InterPro" id="IPR036068">
    <property type="entry name" value="Nicotinate_pribotase-like_C"/>
</dbReference>
<dbReference type="PANTHER" id="PTHR32179">
    <property type="entry name" value="NICOTINATE-NUCLEOTIDE PYROPHOSPHORYLASE [CARBOXYLATING]"/>
    <property type="match status" value="1"/>
</dbReference>
<evidence type="ECO:0000256" key="2">
    <source>
        <dbReference type="ARBA" id="ARBA00004893"/>
    </source>
</evidence>
<dbReference type="EC" id="2.4.2.19" evidence="4"/>
<evidence type="ECO:0000313" key="13">
    <source>
        <dbReference type="Proteomes" id="UP000634667"/>
    </source>
</evidence>
<keyword evidence="7 9" id="KW-0808">Transferase</keyword>
<dbReference type="Proteomes" id="UP000634667">
    <property type="component" value="Unassembled WGS sequence"/>
</dbReference>
<dbReference type="PIRSF" id="PIRSF006250">
    <property type="entry name" value="NadC_ModD"/>
    <property type="match status" value="1"/>
</dbReference>
<proteinExistence type="inferred from homology"/>
<name>A0ABQ2WV41_9ALTE</name>
<dbReference type="InterPro" id="IPR013785">
    <property type="entry name" value="Aldolase_TIM"/>
</dbReference>
<feature type="domain" description="Quinolinate phosphoribosyl transferase C-terminal" evidence="10">
    <location>
        <begin position="133"/>
        <end position="296"/>
    </location>
</feature>
<dbReference type="SUPFAM" id="SSF51690">
    <property type="entry name" value="Nicotinate/Quinolinate PRTase C-terminal domain-like"/>
    <property type="match status" value="1"/>
</dbReference>
<reference evidence="13" key="1">
    <citation type="journal article" date="2019" name="Int. J. Syst. Evol. Microbiol.">
        <title>The Global Catalogue of Microorganisms (GCM) 10K type strain sequencing project: providing services to taxonomists for standard genome sequencing and annotation.</title>
        <authorList>
            <consortium name="The Broad Institute Genomics Platform"/>
            <consortium name="The Broad Institute Genome Sequencing Center for Infectious Disease"/>
            <person name="Wu L."/>
            <person name="Ma J."/>
        </authorList>
    </citation>
    <scope>NUCLEOTIDE SEQUENCE [LARGE SCALE GENOMIC DNA]</scope>
    <source>
        <strain evidence="13">KCTC 23723</strain>
    </source>
</reference>
<evidence type="ECO:0000256" key="3">
    <source>
        <dbReference type="ARBA" id="ARBA00009400"/>
    </source>
</evidence>
<dbReference type="Gene3D" id="3.20.20.70">
    <property type="entry name" value="Aldolase class I"/>
    <property type="match status" value="1"/>
</dbReference>
<organism evidence="12 13">
    <name type="scientific">Alishewanella tabrizica</name>
    <dbReference type="NCBI Taxonomy" id="671278"/>
    <lineage>
        <taxon>Bacteria</taxon>
        <taxon>Pseudomonadati</taxon>
        <taxon>Pseudomonadota</taxon>
        <taxon>Gammaproteobacteria</taxon>
        <taxon>Alteromonadales</taxon>
        <taxon>Alteromonadaceae</taxon>
        <taxon>Alishewanella</taxon>
    </lineage>
</organism>
<evidence type="ECO:0000256" key="5">
    <source>
        <dbReference type="ARBA" id="ARBA00022642"/>
    </source>
</evidence>
<protein>
    <recommendedName>
        <fullName evidence="4">nicotinate-nucleotide diphosphorylase (carboxylating)</fullName>
        <ecNumber evidence="4">2.4.2.19</ecNumber>
    </recommendedName>
    <alternativeName>
        <fullName evidence="8">Quinolinate phosphoribosyltransferase [decarboxylating]</fullName>
    </alternativeName>
</protein>
<dbReference type="InterPro" id="IPR027277">
    <property type="entry name" value="NadC/ModD"/>
</dbReference>
<dbReference type="PANTHER" id="PTHR32179:SF3">
    <property type="entry name" value="NICOTINATE-NUCLEOTIDE PYROPHOSPHORYLASE [CARBOXYLATING]"/>
    <property type="match status" value="1"/>
</dbReference>
<accession>A0ABQ2WV41</accession>
<dbReference type="Pfam" id="PF02749">
    <property type="entry name" value="QRPTase_N"/>
    <property type="match status" value="1"/>
</dbReference>
<feature type="domain" description="Quinolinate phosphoribosyl transferase N-terminal" evidence="11">
    <location>
        <begin position="38"/>
        <end position="130"/>
    </location>
</feature>